<evidence type="ECO:0000256" key="2">
    <source>
        <dbReference type="ARBA" id="ARBA00022963"/>
    </source>
</evidence>
<evidence type="ECO:0000313" key="7">
    <source>
        <dbReference type="Proteomes" id="UP000249524"/>
    </source>
</evidence>
<proteinExistence type="predicted"/>
<keyword evidence="3" id="KW-0443">Lipid metabolism</keyword>
<feature type="compositionally biased region" description="Low complexity" evidence="4">
    <location>
        <begin position="18"/>
        <end position="34"/>
    </location>
</feature>
<dbReference type="GO" id="GO:0003847">
    <property type="term" value="F:1-alkyl-2-acetylglycerophosphocholine esterase activity"/>
    <property type="evidence" value="ECO:0007669"/>
    <property type="project" value="TreeGrafter"/>
</dbReference>
<evidence type="ECO:0008006" key="8">
    <source>
        <dbReference type="Google" id="ProtNLM"/>
    </source>
</evidence>
<keyword evidence="5" id="KW-1133">Transmembrane helix</keyword>
<keyword evidence="5" id="KW-0472">Membrane</keyword>
<dbReference type="EMBL" id="QFYS01000003">
    <property type="protein sequence ID" value="RAK66302.1"/>
    <property type="molecule type" value="Genomic_DNA"/>
</dbReference>
<dbReference type="Gene3D" id="3.40.50.1820">
    <property type="entry name" value="alpha/beta hydrolase"/>
    <property type="match status" value="1"/>
</dbReference>
<gene>
    <name evidence="6" type="ORF">DJ019_08600</name>
</gene>
<dbReference type="PANTHER" id="PTHR10272">
    <property type="entry name" value="PLATELET-ACTIVATING FACTOR ACETYLHYDROLASE"/>
    <property type="match status" value="1"/>
</dbReference>
<dbReference type="Pfam" id="PF03403">
    <property type="entry name" value="PAF-AH_p_II"/>
    <property type="match status" value="1"/>
</dbReference>
<keyword evidence="5" id="KW-0812">Transmembrane</keyword>
<protein>
    <recommendedName>
        <fullName evidence="8">Dienelactone hydrolase</fullName>
    </recommendedName>
</protein>
<name>A0A328BFR6_9CAUL</name>
<organism evidence="6 7">
    <name type="scientific">Phenylobacterium kunshanense</name>
    <dbReference type="NCBI Taxonomy" id="1445034"/>
    <lineage>
        <taxon>Bacteria</taxon>
        <taxon>Pseudomonadati</taxon>
        <taxon>Pseudomonadota</taxon>
        <taxon>Alphaproteobacteria</taxon>
        <taxon>Caulobacterales</taxon>
        <taxon>Caulobacteraceae</taxon>
        <taxon>Phenylobacterium</taxon>
    </lineage>
</organism>
<comment type="caution">
    <text evidence="6">The sequence shown here is derived from an EMBL/GenBank/DDBJ whole genome shotgun (WGS) entry which is preliminary data.</text>
</comment>
<dbReference type="SUPFAM" id="SSF53474">
    <property type="entry name" value="alpha/beta-Hydrolases"/>
    <property type="match status" value="1"/>
</dbReference>
<keyword evidence="2" id="KW-0442">Lipid degradation</keyword>
<dbReference type="OrthoDB" id="339159at2"/>
<feature type="transmembrane region" description="Helical" evidence="5">
    <location>
        <begin position="68"/>
        <end position="85"/>
    </location>
</feature>
<dbReference type="Proteomes" id="UP000249524">
    <property type="component" value="Unassembled WGS sequence"/>
</dbReference>
<dbReference type="PANTHER" id="PTHR10272:SF0">
    <property type="entry name" value="PLATELET-ACTIVATING FACTOR ACETYLHYDROLASE"/>
    <property type="match status" value="1"/>
</dbReference>
<evidence type="ECO:0000313" key="6">
    <source>
        <dbReference type="EMBL" id="RAK66302.1"/>
    </source>
</evidence>
<dbReference type="InterPro" id="IPR029058">
    <property type="entry name" value="AB_hydrolase_fold"/>
</dbReference>
<keyword evidence="7" id="KW-1185">Reference proteome</keyword>
<accession>A0A328BFR6</accession>
<evidence type="ECO:0000256" key="3">
    <source>
        <dbReference type="ARBA" id="ARBA00023098"/>
    </source>
</evidence>
<dbReference type="AlphaFoldDB" id="A0A328BFR6"/>
<evidence type="ECO:0000256" key="5">
    <source>
        <dbReference type="SAM" id="Phobius"/>
    </source>
</evidence>
<feature type="region of interest" description="Disordered" evidence="4">
    <location>
        <begin position="1"/>
        <end position="59"/>
    </location>
</feature>
<keyword evidence="1" id="KW-0378">Hydrolase</keyword>
<evidence type="ECO:0000256" key="4">
    <source>
        <dbReference type="SAM" id="MobiDB-lite"/>
    </source>
</evidence>
<sequence length="405" mass="42605">MTTSSWTSARACGRGDWSCPSTRTTSATSPTSCSMRRPRGAGTSRAPTAPRSATPGEPMIRRSASHRLVALAVFLLLATAAPALAQPAAAAAQGVEVRYGAWTDPARGGRVTPYKLYMPTGPGPFPVVIHSHGLGGNREASTYILQAVAEAGFVVVALQHAGSDTGLLRGAGPSVDEAAVVAAGRAGMTSDAARGRYGDVPFALDQIARDPTLRDKVDLGRVGMSGHSYGALSTLTAVGQRLPAMPDYTGFAEPRIKAAIAYSPNKPRGDDARLAFARVRTPMLHFTGTEDVTPFDLEKNAFERTTPYQAIQGADQYLVVLDGADHGVFGGRRALMGRLKPGDPAQMEIIKAETVRFWKAYLGNDPAALQALCSLPTRIDPDGDAYVKAPRCGPPTPIAPVDGLR</sequence>
<evidence type="ECO:0000256" key="1">
    <source>
        <dbReference type="ARBA" id="ARBA00022801"/>
    </source>
</evidence>
<dbReference type="GO" id="GO:0016042">
    <property type="term" value="P:lipid catabolic process"/>
    <property type="evidence" value="ECO:0007669"/>
    <property type="project" value="UniProtKB-KW"/>
</dbReference>
<reference evidence="6 7" key="1">
    <citation type="submission" date="2018-05" db="EMBL/GenBank/DDBJ databases">
        <authorList>
            <person name="Lanie J.A."/>
            <person name="Ng W.-L."/>
            <person name="Kazmierczak K.M."/>
            <person name="Andrzejewski T.M."/>
            <person name="Davidsen T.M."/>
            <person name="Wayne K.J."/>
            <person name="Tettelin H."/>
            <person name="Glass J.I."/>
            <person name="Rusch D."/>
            <person name="Podicherti R."/>
            <person name="Tsui H.-C.T."/>
            <person name="Winkler M.E."/>
        </authorList>
    </citation>
    <scope>NUCLEOTIDE SEQUENCE [LARGE SCALE GENOMIC DNA]</scope>
    <source>
        <strain evidence="6 7">BUT-10</strain>
    </source>
</reference>